<comment type="caution">
    <text evidence="3">The sequence shown here is derived from an EMBL/GenBank/DDBJ whole genome shotgun (WGS) entry which is preliminary data.</text>
</comment>
<dbReference type="Proteomes" id="UP000308038">
    <property type="component" value="Unassembled WGS sequence"/>
</dbReference>
<evidence type="ECO:0000313" key="4">
    <source>
        <dbReference type="Proteomes" id="UP000308038"/>
    </source>
</evidence>
<keyword evidence="4" id="KW-1185">Reference proteome</keyword>
<dbReference type="InterPro" id="IPR002625">
    <property type="entry name" value="Smr_dom"/>
</dbReference>
<sequence>MATVRPLRAAAVTIVPRPVPGPAPADRRPKVSANGPITPAKTPPPARPGPGVTLDGGWDKRLSRGLVSPDATIDLHGHTLHSAYDMLDGALARSIAHGDRVVLLVTGKPPRPESERPHARGAIRAAIGDWLAGSRHASAIAAVRNAHPRHGGQGALYIVLRRPRT</sequence>
<dbReference type="Gene3D" id="3.30.1370.110">
    <property type="match status" value="1"/>
</dbReference>
<dbReference type="PROSITE" id="PS50828">
    <property type="entry name" value="SMR"/>
    <property type="match status" value="1"/>
</dbReference>
<feature type="region of interest" description="Disordered" evidence="1">
    <location>
        <begin position="17"/>
        <end position="57"/>
    </location>
</feature>
<reference evidence="3 4" key="1">
    <citation type="submission" date="2019-04" db="EMBL/GenBank/DDBJ databases">
        <title>Microbes associate with the intestines of laboratory mice.</title>
        <authorList>
            <person name="Navarre W."/>
            <person name="Wong E."/>
            <person name="Huang K.C."/>
            <person name="Tropini C."/>
            <person name="Ng K."/>
            <person name="Yu B."/>
        </authorList>
    </citation>
    <scope>NUCLEOTIDE SEQUENCE [LARGE SCALE GENOMIC DNA]</scope>
    <source>
        <strain evidence="3 4">NM83_B4-11</strain>
    </source>
</reference>
<accession>A0ABY2QKU1</accession>
<dbReference type="PANTHER" id="PTHR35562:SF2">
    <property type="entry name" value="DNA ENDONUCLEASE SMRA-RELATED"/>
    <property type="match status" value="1"/>
</dbReference>
<feature type="domain" description="Smr" evidence="2">
    <location>
        <begin position="73"/>
        <end position="161"/>
    </location>
</feature>
<gene>
    <name evidence="3" type="ORF">E5988_02660</name>
</gene>
<dbReference type="InterPro" id="IPR036063">
    <property type="entry name" value="Smr_dom_sf"/>
</dbReference>
<proteinExistence type="predicted"/>
<evidence type="ECO:0000256" key="1">
    <source>
        <dbReference type="SAM" id="MobiDB-lite"/>
    </source>
</evidence>
<dbReference type="SUPFAM" id="SSF160443">
    <property type="entry name" value="SMR domain-like"/>
    <property type="match status" value="1"/>
</dbReference>
<evidence type="ECO:0000313" key="3">
    <source>
        <dbReference type="EMBL" id="THG41727.1"/>
    </source>
</evidence>
<dbReference type="RefSeq" id="WP_046409327.1">
    <property type="nucleotide sequence ID" value="NZ_SSTI01000002.1"/>
</dbReference>
<name>A0ABY2QKU1_9SPHN</name>
<dbReference type="Pfam" id="PF01713">
    <property type="entry name" value="Smr"/>
    <property type="match status" value="1"/>
</dbReference>
<evidence type="ECO:0000259" key="2">
    <source>
        <dbReference type="PROSITE" id="PS50828"/>
    </source>
</evidence>
<dbReference type="PANTHER" id="PTHR35562">
    <property type="entry name" value="DNA ENDONUCLEASE SMRA-RELATED"/>
    <property type="match status" value="1"/>
</dbReference>
<protein>
    <submittedName>
        <fullName evidence="3">DNA mismatch repair protein MutS</fullName>
    </submittedName>
</protein>
<dbReference type="EMBL" id="SSTI01000002">
    <property type="protein sequence ID" value="THG41727.1"/>
    <property type="molecule type" value="Genomic_DNA"/>
</dbReference>
<organism evidence="3 4">
    <name type="scientific">Sphingomonas olei</name>
    <dbReference type="NCBI Taxonomy" id="1886787"/>
    <lineage>
        <taxon>Bacteria</taxon>
        <taxon>Pseudomonadati</taxon>
        <taxon>Pseudomonadota</taxon>
        <taxon>Alphaproteobacteria</taxon>
        <taxon>Sphingomonadales</taxon>
        <taxon>Sphingomonadaceae</taxon>
        <taxon>Sphingomonas</taxon>
    </lineage>
</organism>